<dbReference type="Pfam" id="PF14223">
    <property type="entry name" value="Retrotran_gag_2"/>
    <property type="match status" value="1"/>
</dbReference>
<evidence type="ECO:0000313" key="1">
    <source>
        <dbReference type="EnsemblMetazoa" id="MESCA002337-PA"/>
    </source>
</evidence>
<sequence length="142" mass="16423">MLHVSKLQKIVKQLQDLGEVISDNMLITKILMTLPENYNYFFTSINDGRRKNTEKPNHQIKHGGIKRCAQRPETWPGTRFLSAERQGWELPVIYYDDFVQNGDDLDDYSDEIACFGVGNSTENNINRIFVPKNPSKNSLLKF</sequence>
<dbReference type="HOGENOM" id="CLU_1818017_0_0_1"/>
<dbReference type="EMBL" id="CAQQ02198408">
    <property type="status" value="NOT_ANNOTATED_CDS"/>
    <property type="molecule type" value="Genomic_DNA"/>
</dbReference>
<reference evidence="1" key="2">
    <citation type="submission" date="2015-06" db="UniProtKB">
        <authorList>
            <consortium name="EnsemblMetazoa"/>
        </authorList>
    </citation>
    <scope>IDENTIFICATION</scope>
</reference>
<reference evidence="2" key="1">
    <citation type="submission" date="2013-02" db="EMBL/GenBank/DDBJ databases">
        <authorList>
            <person name="Hughes D."/>
        </authorList>
    </citation>
    <scope>NUCLEOTIDE SEQUENCE</scope>
    <source>
        <strain>Durham</strain>
        <strain evidence="2">NC isolate 2 -- Noor lab</strain>
    </source>
</reference>
<dbReference type="EMBL" id="CAQQ02198407">
    <property type="status" value="NOT_ANNOTATED_CDS"/>
    <property type="molecule type" value="Genomic_DNA"/>
</dbReference>
<protein>
    <submittedName>
        <fullName evidence="1">Uncharacterized protein</fullName>
    </submittedName>
</protein>
<organism evidence="1 2">
    <name type="scientific">Megaselia scalaris</name>
    <name type="common">Humpbacked fly</name>
    <name type="synonym">Phora scalaris</name>
    <dbReference type="NCBI Taxonomy" id="36166"/>
    <lineage>
        <taxon>Eukaryota</taxon>
        <taxon>Metazoa</taxon>
        <taxon>Ecdysozoa</taxon>
        <taxon>Arthropoda</taxon>
        <taxon>Hexapoda</taxon>
        <taxon>Insecta</taxon>
        <taxon>Pterygota</taxon>
        <taxon>Neoptera</taxon>
        <taxon>Endopterygota</taxon>
        <taxon>Diptera</taxon>
        <taxon>Brachycera</taxon>
        <taxon>Muscomorpha</taxon>
        <taxon>Platypezoidea</taxon>
        <taxon>Phoridae</taxon>
        <taxon>Megaseliini</taxon>
        <taxon>Megaselia</taxon>
    </lineage>
</organism>
<dbReference type="EMBL" id="CAQQ02198409">
    <property type="status" value="NOT_ANNOTATED_CDS"/>
    <property type="molecule type" value="Genomic_DNA"/>
</dbReference>
<dbReference type="EnsemblMetazoa" id="MESCA002337-RA">
    <property type="protein sequence ID" value="MESCA002337-PA"/>
    <property type="gene ID" value="MESCA002337"/>
</dbReference>
<keyword evidence="2" id="KW-1185">Reference proteome</keyword>
<accession>T1GG31</accession>
<proteinExistence type="predicted"/>
<evidence type="ECO:0000313" key="2">
    <source>
        <dbReference type="Proteomes" id="UP000015102"/>
    </source>
</evidence>
<name>T1GG31_MEGSC</name>
<dbReference type="Proteomes" id="UP000015102">
    <property type="component" value="Unassembled WGS sequence"/>
</dbReference>
<dbReference type="AlphaFoldDB" id="T1GG31"/>